<evidence type="ECO:0000259" key="5">
    <source>
        <dbReference type="PROSITE" id="PS50177"/>
    </source>
</evidence>
<dbReference type="PROSITE" id="PS50102">
    <property type="entry name" value="RRM"/>
    <property type="match status" value="1"/>
</dbReference>
<feature type="domain" description="NTF2" evidence="5">
    <location>
        <begin position="54"/>
        <end position="169"/>
    </location>
</feature>
<feature type="region of interest" description="Disordered" evidence="3">
    <location>
        <begin position="174"/>
        <end position="404"/>
    </location>
</feature>
<dbReference type="SMART" id="SM00360">
    <property type="entry name" value="RRM"/>
    <property type="match status" value="1"/>
</dbReference>
<organism evidence="6 7">
    <name type="scientific">Ampelomyces quisqualis</name>
    <name type="common">Powdery mildew agent</name>
    <dbReference type="NCBI Taxonomy" id="50730"/>
    <lineage>
        <taxon>Eukaryota</taxon>
        <taxon>Fungi</taxon>
        <taxon>Dikarya</taxon>
        <taxon>Ascomycota</taxon>
        <taxon>Pezizomycotina</taxon>
        <taxon>Dothideomycetes</taxon>
        <taxon>Pleosporomycetidae</taxon>
        <taxon>Pleosporales</taxon>
        <taxon>Pleosporineae</taxon>
        <taxon>Phaeosphaeriaceae</taxon>
        <taxon>Ampelomyces</taxon>
    </lineage>
</organism>
<evidence type="ECO:0000256" key="1">
    <source>
        <dbReference type="ARBA" id="ARBA00022884"/>
    </source>
</evidence>
<dbReference type="CDD" id="cd00780">
    <property type="entry name" value="NTF2"/>
    <property type="match status" value="1"/>
</dbReference>
<dbReference type="Pfam" id="PF00076">
    <property type="entry name" value="RRM_1"/>
    <property type="match status" value="1"/>
</dbReference>
<reference evidence="6" key="1">
    <citation type="journal article" date="2020" name="Stud. Mycol.">
        <title>101 Dothideomycetes genomes: a test case for predicting lifestyles and emergence of pathogens.</title>
        <authorList>
            <person name="Haridas S."/>
            <person name="Albert R."/>
            <person name="Binder M."/>
            <person name="Bloem J."/>
            <person name="Labutti K."/>
            <person name="Salamov A."/>
            <person name="Andreopoulos B."/>
            <person name="Baker S."/>
            <person name="Barry K."/>
            <person name="Bills G."/>
            <person name="Bluhm B."/>
            <person name="Cannon C."/>
            <person name="Castanera R."/>
            <person name="Culley D."/>
            <person name="Daum C."/>
            <person name="Ezra D."/>
            <person name="Gonzalez J."/>
            <person name="Henrissat B."/>
            <person name="Kuo A."/>
            <person name="Liang C."/>
            <person name="Lipzen A."/>
            <person name="Lutzoni F."/>
            <person name="Magnuson J."/>
            <person name="Mondo S."/>
            <person name="Nolan M."/>
            <person name="Ohm R."/>
            <person name="Pangilinan J."/>
            <person name="Park H.-J."/>
            <person name="Ramirez L."/>
            <person name="Alfaro M."/>
            <person name="Sun H."/>
            <person name="Tritt A."/>
            <person name="Yoshinaga Y."/>
            <person name="Zwiers L.-H."/>
            <person name="Turgeon B."/>
            <person name="Goodwin S."/>
            <person name="Spatafora J."/>
            <person name="Crous P."/>
            <person name="Grigoriev I."/>
        </authorList>
    </citation>
    <scope>NUCLEOTIDE SEQUENCE</scope>
    <source>
        <strain evidence="6">HMLAC05119</strain>
    </source>
</reference>
<dbReference type="Gene3D" id="3.30.70.330">
    <property type="match status" value="1"/>
</dbReference>
<dbReference type="AlphaFoldDB" id="A0A6A5QED5"/>
<dbReference type="PROSITE" id="PS50177">
    <property type="entry name" value="NTF2_DOMAIN"/>
    <property type="match status" value="1"/>
</dbReference>
<feature type="compositionally biased region" description="Polar residues" evidence="3">
    <location>
        <begin position="368"/>
        <end position="382"/>
    </location>
</feature>
<feature type="compositionally biased region" description="Acidic residues" evidence="3">
    <location>
        <begin position="246"/>
        <end position="255"/>
    </location>
</feature>
<feature type="compositionally biased region" description="Basic and acidic residues" evidence="3">
    <location>
        <begin position="469"/>
        <end position="478"/>
    </location>
</feature>
<dbReference type="SUPFAM" id="SSF54427">
    <property type="entry name" value="NTF2-like"/>
    <property type="match status" value="1"/>
</dbReference>
<dbReference type="InterPro" id="IPR035979">
    <property type="entry name" value="RBD_domain_sf"/>
</dbReference>
<gene>
    <name evidence="6" type="ORF">BDU57DRAFT_520676</name>
</gene>
<dbReference type="GO" id="GO:1990861">
    <property type="term" value="C:Ubp3-Bre5 deubiquitination complex"/>
    <property type="evidence" value="ECO:0007669"/>
    <property type="project" value="TreeGrafter"/>
</dbReference>
<keyword evidence="7" id="KW-1185">Reference proteome</keyword>
<dbReference type="InterPro" id="IPR002075">
    <property type="entry name" value="NTF2_dom"/>
</dbReference>
<dbReference type="Pfam" id="PF02136">
    <property type="entry name" value="NTF2"/>
    <property type="match status" value="1"/>
</dbReference>
<evidence type="ECO:0008006" key="8">
    <source>
        <dbReference type="Google" id="ProtNLM"/>
    </source>
</evidence>
<dbReference type="InterPro" id="IPR012677">
    <property type="entry name" value="Nucleotide-bd_a/b_plait_sf"/>
</dbReference>
<dbReference type="InterPro" id="IPR039539">
    <property type="entry name" value="Ras_GTPase_bind_prot"/>
</dbReference>
<feature type="compositionally biased region" description="Gly residues" evidence="3">
    <location>
        <begin position="483"/>
        <end position="502"/>
    </location>
</feature>
<evidence type="ECO:0000313" key="7">
    <source>
        <dbReference type="Proteomes" id="UP000800096"/>
    </source>
</evidence>
<feature type="compositionally biased region" description="Low complexity" evidence="3">
    <location>
        <begin position="324"/>
        <end position="363"/>
    </location>
</feature>
<feature type="compositionally biased region" description="Gly residues" evidence="3">
    <location>
        <begin position="508"/>
        <end position="523"/>
    </location>
</feature>
<dbReference type="GO" id="GO:0034517">
    <property type="term" value="P:ribophagy"/>
    <property type="evidence" value="ECO:0007669"/>
    <property type="project" value="TreeGrafter"/>
</dbReference>
<feature type="region of interest" description="Disordered" evidence="3">
    <location>
        <begin position="469"/>
        <end position="523"/>
    </location>
</feature>
<proteinExistence type="predicted"/>
<feature type="compositionally biased region" description="Low complexity" evidence="3">
    <location>
        <begin position="256"/>
        <end position="276"/>
    </location>
</feature>
<dbReference type="OrthoDB" id="339151at2759"/>
<dbReference type="PANTHER" id="PTHR10693">
    <property type="entry name" value="RAS GTPASE-ACTIVATING PROTEIN-BINDING PROTEIN"/>
    <property type="match status" value="1"/>
</dbReference>
<dbReference type="GO" id="GO:1990904">
    <property type="term" value="C:ribonucleoprotein complex"/>
    <property type="evidence" value="ECO:0007669"/>
    <property type="project" value="TreeGrafter"/>
</dbReference>
<evidence type="ECO:0000256" key="2">
    <source>
        <dbReference type="PROSITE-ProRule" id="PRU00176"/>
    </source>
</evidence>
<keyword evidence="1 2" id="KW-0694">RNA-binding</keyword>
<feature type="compositionally biased region" description="Low complexity" evidence="3">
    <location>
        <begin position="31"/>
        <end position="46"/>
    </location>
</feature>
<dbReference type="PANTHER" id="PTHR10693:SF20">
    <property type="entry name" value="AT27578P"/>
    <property type="match status" value="1"/>
</dbReference>
<accession>A0A6A5QED5</accession>
<dbReference type="GO" id="GO:0005829">
    <property type="term" value="C:cytosol"/>
    <property type="evidence" value="ECO:0007669"/>
    <property type="project" value="TreeGrafter"/>
</dbReference>
<dbReference type="SUPFAM" id="SSF54928">
    <property type="entry name" value="RNA-binding domain, RBD"/>
    <property type="match status" value="1"/>
</dbReference>
<dbReference type="GO" id="GO:0016579">
    <property type="term" value="P:protein deubiquitination"/>
    <property type="evidence" value="ECO:0007669"/>
    <property type="project" value="TreeGrafter"/>
</dbReference>
<dbReference type="InterPro" id="IPR018222">
    <property type="entry name" value="Nuclear_transport_factor_2_euk"/>
</dbReference>
<dbReference type="InterPro" id="IPR000504">
    <property type="entry name" value="RRM_dom"/>
</dbReference>
<dbReference type="Gene3D" id="3.10.450.50">
    <property type="match status" value="1"/>
</dbReference>
<feature type="domain" description="RRM" evidence="4">
    <location>
        <begin position="403"/>
        <end position="474"/>
    </location>
</feature>
<dbReference type="EMBL" id="ML979138">
    <property type="protein sequence ID" value="KAF1913709.1"/>
    <property type="molecule type" value="Genomic_DNA"/>
</dbReference>
<feature type="compositionally biased region" description="Low complexity" evidence="3">
    <location>
        <begin position="224"/>
        <end position="245"/>
    </location>
</feature>
<evidence type="ECO:0000313" key="6">
    <source>
        <dbReference type="EMBL" id="KAF1913709.1"/>
    </source>
</evidence>
<sequence>MASTDLSAHINGNYAPHGYENSYATGASNFTPSQQPTAQPAQQAPVAEVPKDEVGWYFVEQYYTTLSKSPERLYLFYNKRSQYVSGVEEEKVSVCVGQKAINERIKGLDFKDTKVRVTNVDTQGSESNIVIQVIGEISNQGQPHKRFAQTFVLAEQTNGYFVLNDIFRYLAEEPEEEEELQQGSANGVQEPAPTAAVPEDASLNHSSEVADREEDLTKVDEKLQAAQEEPAAEPVAAAAPAQQVPEEVEAPETEEAPAAVSEEAPKAAEAPVAEEAAQPKKPKAPVSTSAPSAARSSPVAMPAGPPKPAAPRTWASLAASAHKVATPVVAAPASQQAAAQPKAATATQPAAAAPSASQTSAPARDQSPPASQGEATGWQSVTGHKKEQSRAQNQGPAVDPDQKRAYIKNVYSQVEEGALRSALTKFGEIEYLDISRPKNCAFVDFKTPAAYQAAIAANPHTVDGIELKVEERRPRPEQFRGGFPRGGTPRGRGGVGGQGSRGGYQPRGRGGPARGGRGAPQEA</sequence>
<dbReference type="InterPro" id="IPR032710">
    <property type="entry name" value="NTF2-like_dom_sf"/>
</dbReference>
<feature type="compositionally biased region" description="Low complexity" evidence="3">
    <location>
        <begin position="284"/>
        <end position="302"/>
    </location>
</feature>
<feature type="region of interest" description="Disordered" evidence="3">
    <location>
        <begin position="25"/>
        <end position="46"/>
    </location>
</feature>
<name>A0A6A5QED5_AMPQU</name>
<evidence type="ECO:0000256" key="3">
    <source>
        <dbReference type="SAM" id="MobiDB-lite"/>
    </source>
</evidence>
<dbReference type="GO" id="GO:0003729">
    <property type="term" value="F:mRNA binding"/>
    <property type="evidence" value="ECO:0007669"/>
    <property type="project" value="TreeGrafter"/>
</dbReference>
<dbReference type="FunFam" id="3.10.450.50:FF:000003">
    <property type="entry name" value="Nuclear transport factor 2 family protein"/>
    <property type="match status" value="1"/>
</dbReference>
<dbReference type="Proteomes" id="UP000800096">
    <property type="component" value="Unassembled WGS sequence"/>
</dbReference>
<evidence type="ECO:0000259" key="4">
    <source>
        <dbReference type="PROSITE" id="PS50102"/>
    </source>
</evidence>
<protein>
    <recommendedName>
        <fullName evidence="8">NTF2 and RRM domain-containing protein</fullName>
    </recommendedName>
</protein>